<dbReference type="InterPro" id="IPR038970">
    <property type="entry name" value="Lyase_8"/>
</dbReference>
<dbReference type="GO" id="GO:0030246">
    <property type="term" value="F:carbohydrate binding"/>
    <property type="evidence" value="ECO:0007669"/>
    <property type="project" value="InterPro"/>
</dbReference>
<evidence type="ECO:0000256" key="3">
    <source>
        <dbReference type="ARBA" id="ARBA00023239"/>
    </source>
</evidence>
<dbReference type="SUPFAM" id="SSF49785">
    <property type="entry name" value="Galactose-binding domain-like"/>
    <property type="match status" value="1"/>
</dbReference>
<dbReference type="Gene3D" id="2.60.40.1380">
    <property type="entry name" value="E set domains, domain 4"/>
    <property type="match status" value="1"/>
</dbReference>
<evidence type="ECO:0000256" key="4">
    <source>
        <dbReference type="PIRSR" id="PIRSR638970-1"/>
    </source>
</evidence>
<evidence type="ECO:0000313" key="13">
    <source>
        <dbReference type="Proteomes" id="UP000321400"/>
    </source>
</evidence>
<keyword evidence="6" id="KW-1133">Transmembrane helix</keyword>
<sequence>MKKNPFRKVILDAMKMITASVVIVTSIIPTYYVTAAELNEDRLQAPSVENIHNSNQDELKNLIVNGDFTDTQLMEKPWTGDIPKSWGLWIPNNIETTDYTAKVNENQELVLSSLTDEFRAAVNQRFDIIGGEQYKLSFNIKTEDKVGLARVRINERNGNDQVNLWFSRNFSGTADWQTVIQEFEPHEHTDNITVELFFETGKGTVYFDDIKLIPSIKEEEVIPLEEEIILNDSSIYITNIDSYNYDIKDQSIAINKEGLIYPLVKGETQVSIYDENNVLIKEIPLTVIPYQASTYDEMIKEWNDIIAGNDYYDDSNVVMNKQNTQLDKAVESILSEYLAHIDNENYLWSDITDYRVSANLTASYRRIESVAKQVTQSESKYYQDPVAARMVKDTLNWLYANVYNEESYIIGNWWDYEIGVPRAINNTLTLMNNYFSHEEVLKYTAPISKFVPDPYYFRVTTGNPFKALGGNLIDMGRVKIISGALREDDAIITDAILSLRQALEYASPGGEGFFRDGSYIDHVNVALTGAYGNVMIDGLSQLLPVVLKTDILVEEDLNILYDFIDRAFLPLMYKGQMMDMTRGRSISRQNLQSHAAGGEVIRGIMRVADVSNVDHRDKLTAIVKTIVTQNTYYNIFDNLHSYKDIAMMEALLNDTSVSSIERETELSIFNEMDKVVYRNESSDFAFGISMYSNTTQNYEYMNKENARGWHTADGAVYYYNDDLSHYSDNYWPTVNAYHLPGTTTIMKEREDGSGMVTLPSDFVGGTKLDDYAASVAMDFTNWNETLTAKKSWFIFGEKVVFLGSGINQTTDSFAVTTIENRKLNQDETYELFVNGDIKNFNFEQSELEAVNSILLSNPSNSKMNIGYVFLEETDLKLSHETRSGSWQDINAAQSDTVYSNEFLMFYQEHKRSNDAYAYVMYPNITNSQLQVTVENNSIEILRNDETIQAVYDHDAKQWGIVLYEDVPFSIDDDFTFNKKGIYSMKLKYDHYIVSYYDPTDQALGSSVDLEIDSLHGYDIVKVSTESDRSTIVQVPILGDANSNETIPDVEDNQSEDDESLENDNQEKESDGIKEEGNTTLNNGSSANDSNANDFEKEIANNKTLPLTATHTLNLIFLGALALSLGSVLMLYKKKVRK</sequence>
<dbReference type="AlphaFoldDB" id="A0A511WYI4"/>
<dbReference type="PANTHER" id="PTHR38481">
    <property type="entry name" value="HYALURONATE LYASE"/>
    <property type="match status" value="1"/>
</dbReference>
<dbReference type="Pfam" id="PF02884">
    <property type="entry name" value="Lyase_8_C"/>
    <property type="match status" value="1"/>
</dbReference>
<feature type="compositionally biased region" description="Low complexity" evidence="5">
    <location>
        <begin position="1081"/>
        <end position="1091"/>
    </location>
</feature>
<dbReference type="SUPFAM" id="SSF81296">
    <property type="entry name" value="E set domains"/>
    <property type="match status" value="1"/>
</dbReference>
<dbReference type="GO" id="GO:0005975">
    <property type="term" value="P:carbohydrate metabolic process"/>
    <property type="evidence" value="ECO:0007669"/>
    <property type="project" value="InterPro"/>
</dbReference>
<evidence type="ECO:0000256" key="6">
    <source>
        <dbReference type="SAM" id="Phobius"/>
    </source>
</evidence>
<dbReference type="GO" id="GO:0005576">
    <property type="term" value="C:extracellular region"/>
    <property type="evidence" value="ECO:0007669"/>
    <property type="project" value="InterPro"/>
</dbReference>
<feature type="domain" description="Polysaccharide lyase family 8 C-terminal" evidence="8">
    <location>
        <begin position="939"/>
        <end position="1001"/>
    </location>
</feature>
<evidence type="ECO:0000259" key="9">
    <source>
        <dbReference type="Pfam" id="PF08124"/>
    </source>
</evidence>
<feature type="compositionally biased region" description="Basic and acidic residues" evidence="5">
    <location>
        <begin position="1064"/>
        <end position="1076"/>
    </location>
</feature>
<keyword evidence="13" id="KW-1185">Reference proteome</keyword>
<accession>A0A511WYI4</accession>
<keyword evidence="3 12" id="KW-0456">Lyase</keyword>
<protein>
    <submittedName>
        <fullName evidence="12">Hyaluronate lyase</fullName>
    </submittedName>
</protein>
<dbReference type="InterPro" id="IPR012970">
    <property type="entry name" value="Lyase_8_alpha_N"/>
</dbReference>
<keyword evidence="6" id="KW-0472">Membrane</keyword>
<feature type="domain" description="Polysaccharide lyase family 8 central" evidence="7">
    <location>
        <begin position="668"/>
        <end position="924"/>
    </location>
</feature>
<evidence type="ECO:0000313" key="12">
    <source>
        <dbReference type="EMBL" id="GEN55551.1"/>
    </source>
</evidence>
<feature type="compositionally biased region" description="Acidic residues" evidence="5">
    <location>
        <begin position="1047"/>
        <end position="1063"/>
    </location>
</feature>
<feature type="active site" evidence="4">
    <location>
        <position position="522"/>
    </location>
</feature>
<dbReference type="EMBL" id="BJYE01000001">
    <property type="protein sequence ID" value="GEN55551.1"/>
    <property type="molecule type" value="Genomic_DNA"/>
</dbReference>
<feature type="domain" description="Hyaluronate lyase N-terminal beta-sheet" evidence="10">
    <location>
        <begin position="233"/>
        <end position="287"/>
    </location>
</feature>
<dbReference type="Gene3D" id="2.60.120.260">
    <property type="entry name" value="Galactose-binding domain-like"/>
    <property type="match status" value="1"/>
</dbReference>
<dbReference type="Gene3D" id="2.60.220.10">
    <property type="entry name" value="Polysaccharide lyase family 8-like, C-terminal"/>
    <property type="match status" value="1"/>
</dbReference>
<dbReference type="Pfam" id="PF22637">
    <property type="entry name" value="CBM_4_9_1"/>
    <property type="match status" value="1"/>
</dbReference>
<dbReference type="SUPFAM" id="SSF49863">
    <property type="entry name" value="Hyaluronate lyase-like, C-terminal domain"/>
    <property type="match status" value="1"/>
</dbReference>
<dbReference type="InterPro" id="IPR048734">
    <property type="entry name" value="HL_N-beta"/>
</dbReference>
<comment type="caution">
    <text evidence="12">The sequence shown here is derived from an EMBL/GenBank/DDBJ whole genome shotgun (WGS) entry which is preliminary data.</text>
</comment>
<dbReference type="Pfam" id="PF21461">
    <property type="entry name" value="HL_N-beta"/>
    <property type="match status" value="1"/>
</dbReference>
<evidence type="ECO:0000259" key="10">
    <source>
        <dbReference type="Pfam" id="PF21461"/>
    </source>
</evidence>
<feature type="domain" description="Hyaluronate lyase-like N-terminal" evidence="11">
    <location>
        <begin position="64"/>
        <end position="212"/>
    </location>
</feature>
<dbReference type="SMR" id="A0A511WYI4"/>
<feature type="region of interest" description="Disordered" evidence="5">
    <location>
        <begin position="1041"/>
        <end position="1091"/>
    </location>
</feature>
<dbReference type="Proteomes" id="UP000321400">
    <property type="component" value="Unassembled WGS sequence"/>
</dbReference>
<dbReference type="OrthoDB" id="6636047at2"/>
<dbReference type="Gene3D" id="2.70.98.10">
    <property type="match status" value="1"/>
</dbReference>
<dbReference type="SUPFAM" id="SSF48230">
    <property type="entry name" value="Chondroitin AC/alginate lyase"/>
    <property type="match status" value="1"/>
</dbReference>
<dbReference type="InterPro" id="IPR011013">
    <property type="entry name" value="Gal_mutarotase_sf_dom"/>
</dbReference>
<dbReference type="GO" id="GO:0016837">
    <property type="term" value="F:carbon-oxygen lyase activity, acting on polysaccharides"/>
    <property type="evidence" value="ECO:0007669"/>
    <property type="project" value="UniProtKB-ARBA"/>
</dbReference>
<dbReference type="InterPro" id="IPR014756">
    <property type="entry name" value="Ig_E-set"/>
</dbReference>
<feature type="transmembrane region" description="Helical" evidence="6">
    <location>
        <begin position="1112"/>
        <end position="1131"/>
    </location>
</feature>
<dbReference type="STRING" id="442899.SAMN05720591_101110"/>
<dbReference type="Pfam" id="PF02278">
    <property type="entry name" value="Lyase_8"/>
    <property type="match status" value="1"/>
</dbReference>
<evidence type="ECO:0000256" key="2">
    <source>
        <dbReference type="ARBA" id="ARBA00022729"/>
    </source>
</evidence>
<dbReference type="InterPro" id="IPR003159">
    <property type="entry name" value="Lyase_8_central_dom"/>
</dbReference>
<evidence type="ECO:0000259" key="7">
    <source>
        <dbReference type="Pfam" id="PF02278"/>
    </source>
</evidence>
<dbReference type="PANTHER" id="PTHR38481:SF1">
    <property type="entry name" value="HYALURONATE LYASE"/>
    <property type="match status" value="1"/>
</dbReference>
<dbReference type="Pfam" id="PF08124">
    <property type="entry name" value="Lyase_8_N"/>
    <property type="match status" value="1"/>
</dbReference>
<feature type="domain" description="Polysaccharide lyase 8 N-terminal alpha-helical" evidence="9">
    <location>
        <begin position="302"/>
        <end position="625"/>
    </location>
</feature>
<dbReference type="InterPro" id="IPR004103">
    <property type="entry name" value="Lyase_8_C"/>
</dbReference>
<gene>
    <name evidence="12" type="primary">hysA</name>
    <name evidence="12" type="ORF">HAL01_00150</name>
</gene>
<dbReference type="InterPro" id="IPR008979">
    <property type="entry name" value="Galactose-bd-like_sf"/>
</dbReference>
<feature type="active site" evidence="4">
    <location>
        <position position="531"/>
    </location>
</feature>
<evidence type="ECO:0000256" key="5">
    <source>
        <dbReference type="SAM" id="MobiDB-lite"/>
    </source>
</evidence>
<dbReference type="CDD" id="cd01083">
    <property type="entry name" value="GAG_Lyase"/>
    <property type="match status" value="1"/>
</dbReference>
<dbReference type="InterPro" id="IPR011071">
    <property type="entry name" value="Lyase_8-like_C"/>
</dbReference>
<dbReference type="InterPro" id="IPR054563">
    <property type="entry name" value="HylB-like_N"/>
</dbReference>
<evidence type="ECO:0000259" key="11">
    <source>
        <dbReference type="Pfam" id="PF22637"/>
    </source>
</evidence>
<keyword evidence="6" id="KW-0812">Transmembrane</keyword>
<keyword evidence="2" id="KW-0732">Signal</keyword>
<evidence type="ECO:0000256" key="1">
    <source>
        <dbReference type="ARBA" id="ARBA00006699"/>
    </source>
</evidence>
<evidence type="ECO:0000259" key="8">
    <source>
        <dbReference type="Pfam" id="PF02884"/>
    </source>
</evidence>
<name>A0A511WYI4_9BACI</name>
<reference evidence="12 13" key="1">
    <citation type="submission" date="2019-07" db="EMBL/GenBank/DDBJ databases">
        <title>Whole genome shotgun sequence of Halolactibacillus alkaliphilus NBRC 103919.</title>
        <authorList>
            <person name="Hosoyama A."/>
            <person name="Uohara A."/>
            <person name="Ohji S."/>
            <person name="Ichikawa N."/>
        </authorList>
    </citation>
    <scope>NUCLEOTIDE SEQUENCE [LARGE SCALE GENOMIC DNA]</scope>
    <source>
        <strain evidence="12 13">NBRC 103919</strain>
    </source>
</reference>
<dbReference type="InterPro" id="IPR014718">
    <property type="entry name" value="GH-type_carb-bd"/>
</dbReference>
<proteinExistence type="inferred from homology"/>
<organism evidence="12 13">
    <name type="scientific">Halolactibacillus alkaliphilus</name>
    <dbReference type="NCBI Taxonomy" id="442899"/>
    <lineage>
        <taxon>Bacteria</taxon>
        <taxon>Bacillati</taxon>
        <taxon>Bacillota</taxon>
        <taxon>Bacilli</taxon>
        <taxon>Bacillales</taxon>
        <taxon>Bacillaceae</taxon>
        <taxon>Halolactibacillus</taxon>
    </lineage>
</organism>
<dbReference type="InterPro" id="IPR008929">
    <property type="entry name" value="Chondroitin_lyas"/>
</dbReference>
<dbReference type="InterPro" id="IPR023295">
    <property type="entry name" value="Hyaluronate_lyase_beta_dom_sf"/>
</dbReference>
<dbReference type="SUPFAM" id="SSF74650">
    <property type="entry name" value="Galactose mutarotase-like"/>
    <property type="match status" value="1"/>
</dbReference>
<feature type="active site" evidence="4">
    <location>
        <position position="584"/>
    </location>
</feature>
<comment type="similarity">
    <text evidence="1">Belongs to the polysaccharide lyase 8 family.</text>
</comment>
<dbReference type="Gene3D" id="1.50.10.100">
    <property type="entry name" value="Chondroitin AC/alginate lyase"/>
    <property type="match status" value="1"/>
</dbReference>